<dbReference type="RefSeq" id="WP_211784736.1">
    <property type="nucleotide sequence ID" value="NZ_CP047289.1"/>
</dbReference>
<evidence type="ECO:0000313" key="22">
    <source>
        <dbReference type="EMBL" id="QUS35487.1"/>
    </source>
</evidence>
<evidence type="ECO:0000256" key="4">
    <source>
        <dbReference type="ARBA" id="ARBA00022679"/>
    </source>
</evidence>
<dbReference type="Gene3D" id="3.30.1490.70">
    <property type="match status" value="1"/>
</dbReference>
<keyword evidence="9" id="KW-0227">DNA damage</keyword>
<dbReference type="Pfam" id="PF13298">
    <property type="entry name" value="LigD_N"/>
    <property type="match status" value="1"/>
</dbReference>
<dbReference type="SUPFAM" id="SSF50249">
    <property type="entry name" value="Nucleic acid-binding proteins"/>
    <property type="match status" value="1"/>
</dbReference>
<dbReference type="Gene3D" id="3.90.920.10">
    <property type="entry name" value="DNA primase, PRIM domain"/>
    <property type="match status" value="1"/>
</dbReference>
<evidence type="ECO:0000256" key="10">
    <source>
        <dbReference type="ARBA" id="ARBA00022801"/>
    </source>
</evidence>
<keyword evidence="17" id="KW-0464">Manganese</keyword>
<dbReference type="NCBIfam" id="TIGR02779">
    <property type="entry name" value="NHEJ_ligase_lig"/>
    <property type="match status" value="1"/>
</dbReference>
<dbReference type="SUPFAM" id="SSF56091">
    <property type="entry name" value="DNA ligase/mRNA capping enzyme, catalytic domain"/>
    <property type="match status" value="1"/>
</dbReference>
<evidence type="ECO:0000256" key="11">
    <source>
        <dbReference type="ARBA" id="ARBA00022839"/>
    </source>
</evidence>
<dbReference type="InterPro" id="IPR033651">
    <property type="entry name" value="PaeLigD_Pol-like"/>
</dbReference>
<evidence type="ECO:0000256" key="12">
    <source>
        <dbReference type="ARBA" id="ARBA00022840"/>
    </source>
</evidence>
<evidence type="ECO:0000259" key="21">
    <source>
        <dbReference type="PROSITE" id="PS50160"/>
    </source>
</evidence>
<dbReference type="InterPro" id="IPR052171">
    <property type="entry name" value="NHEJ_LigD"/>
</dbReference>
<evidence type="ECO:0000256" key="7">
    <source>
        <dbReference type="ARBA" id="ARBA00022723"/>
    </source>
</evidence>
<evidence type="ECO:0000256" key="3">
    <source>
        <dbReference type="ARBA" id="ARBA00022598"/>
    </source>
</evidence>
<dbReference type="InterPro" id="IPR014146">
    <property type="entry name" value="LigD_ligase_dom"/>
</dbReference>
<dbReference type="GO" id="GO:0003677">
    <property type="term" value="F:DNA binding"/>
    <property type="evidence" value="ECO:0007669"/>
    <property type="project" value="UniProtKB-KW"/>
</dbReference>
<dbReference type="Gene3D" id="2.40.50.140">
    <property type="entry name" value="Nucleic acid-binding proteins"/>
    <property type="match status" value="1"/>
</dbReference>
<dbReference type="InterPro" id="IPR012310">
    <property type="entry name" value="DNA_ligase_ATP-dep_cent"/>
</dbReference>
<keyword evidence="18" id="KW-0511">Multifunctional enzyme</keyword>
<feature type="domain" description="ATP-dependent DNA ligase family profile" evidence="21">
    <location>
        <begin position="306"/>
        <end position="390"/>
    </location>
</feature>
<name>A0A8J8SKK0_9RHOB</name>
<keyword evidence="10" id="KW-0378">Hydrolase</keyword>
<evidence type="ECO:0000256" key="9">
    <source>
        <dbReference type="ARBA" id="ARBA00022763"/>
    </source>
</evidence>
<dbReference type="Pfam" id="PF01068">
    <property type="entry name" value="DNA_ligase_A_M"/>
    <property type="match status" value="1"/>
</dbReference>
<dbReference type="Gene3D" id="3.30.470.30">
    <property type="entry name" value="DNA ligase/mRNA capping enzyme"/>
    <property type="match status" value="1"/>
</dbReference>
<keyword evidence="12" id="KW-0067">ATP-binding</keyword>
<dbReference type="InterPro" id="IPR014144">
    <property type="entry name" value="LigD_PE_domain"/>
</dbReference>
<protein>
    <recommendedName>
        <fullName evidence="2">DNA ligase (ATP)</fullName>
        <ecNumber evidence="2">6.5.1.1</ecNumber>
    </recommendedName>
    <alternativeName>
        <fullName evidence="19">NHEJ DNA polymerase</fullName>
    </alternativeName>
</protein>
<dbReference type="InterPro" id="IPR012340">
    <property type="entry name" value="NA-bd_OB-fold"/>
</dbReference>
<dbReference type="NCBIfam" id="TIGR02778">
    <property type="entry name" value="ligD_pol"/>
    <property type="match status" value="1"/>
</dbReference>
<keyword evidence="5" id="KW-0548">Nucleotidyltransferase</keyword>
<dbReference type="Pfam" id="PF04679">
    <property type="entry name" value="DNA_ligase_A_C"/>
    <property type="match status" value="1"/>
</dbReference>
<dbReference type="AlphaFoldDB" id="A0A8J8SKK0"/>
<dbReference type="CDD" id="cd07971">
    <property type="entry name" value="OBF_DNA_ligase_LigD"/>
    <property type="match status" value="1"/>
</dbReference>
<evidence type="ECO:0000256" key="16">
    <source>
        <dbReference type="ARBA" id="ARBA00023204"/>
    </source>
</evidence>
<keyword evidence="15" id="KW-0233">DNA recombination</keyword>
<dbReference type="GO" id="GO:0005524">
    <property type="term" value="F:ATP binding"/>
    <property type="evidence" value="ECO:0007669"/>
    <property type="project" value="UniProtKB-KW"/>
</dbReference>
<dbReference type="EMBL" id="CP047289">
    <property type="protein sequence ID" value="QUS35487.1"/>
    <property type="molecule type" value="Genomic_DNA"/>
</dbReference>
<dbReference type="GO" id="GO:0003887">
    <property type="term" value="F:DNA-directed DNA polymerase activity"/>
    <property type="evidence" value="ECO:0007669"/>
    <property type="project" value="UniProtKB-KW"/>
</dbReference>
<dbReference type="EC" id="6.5.1.1" evidence="2"/>
<dbReference type="InterPro" id="IPR014145">
    <property type="entry name" value="LigD_pol_dom"/>
</dbReference>
<evidence type="ECO:0000256" key="2">
    <source>
        <dbReference type="ARBA" id="ARBA00012727"/>
    </source>
</evidence>
<sequence>MDPLDTYRRMRDFAATPEPSGTGGVSAGPALRYGVQMHDATRLHWDLRLEWRGALLSWAVTRGPSLDPADKRLAVRTEDHPLDYLTFEGTIPKGQYGAGTVMLWDIGWWQPYHDVADGLAKGHLHFALHGRRAGGGYSLIRMKGKRQGDAKRENWLLIKEDDAAADPEAKHFAAPDARSVATNRTLEQIGNNAPALPFGPRRRHAMPAFHEPQLATAVDTPPTGAEWLHEVKLDGYRALIGLGKDGVRIFTRSGLDWSDRFAELLPPLADLPCDAALIDAEIVAGAGLQGFSALQAAIKAGGPFQVYAFDLLSLNGASLTGQPLTKRRAALERLLAKAPPRGPVRPSPVLGGAAQDALAAICAAGGEGLVSKLAQAPYRSGRGTSWQKTKCIRRAEFLICGWMPSDKRGRTFASLLLATAEGGGLVYRGKVGTGFDTVAQEDIMARLAPLARKSPPLSAPRAEVRGAKWVDPQLAAEILHAELTSDGRLRHARFVALREDKAPEDIALDPPVEVQMDHGTRPRIAGIGISHPDRLLFPKPRITKQALAEYHEAMADRLLPTLKDRPAALLRLPEGLDGERFFQKHPGKGFPDAIRSVRVPQADGSAADHMCITDTAGLVAAVQMGTVEFHPWGARRDRLDRPERLVFDLDPDEALGFARVREAALHVRDRLADLGLPSWAMVTGGKGVHVIVPLRRTASWQTAKIFAQLFATLLAEDAPGAYTASMSKAQRKGRIFVDWLRNERGATAVAPFSVRARPGAPVAVPVAWDELRRLRRANGFSMKAAQTRSWADLDVPEPAGLNKDVLARLERK</sequence>
<dbReference type="GO" id="GO:0004527">
    <property type="term" value="F:exonuclease activity"/>
    <property type="evidence" value="ECO:0007669"/>
    <property type="project" value="UniProtKB-KW"/>
</dbReference>
<evidence type="ECO:0000256" key="20">
    <source>
        <dbReference type="ARBA" id="ARBA00034003"/>
    </source>
</evidence>
<dbReference type="GO" id="GO:0006310">
    <property type="term" value="P:DNA recombination"/>
    <property type="evidence" value="ECO:0007669"/>
    <property type="project" value="UniProtKB-KW"/>
</dbReference>
<organism evidence="22 23">
    <name type="scientific">Falsirhodobacter algicola</name>
    <dbReference type="NCBI Taxonomy" id="2692330"/>
    <lineage>
        <taxon>Bacteria</taxon>
        <taxon>Pseudomonadati</taxon>
        <taxon>Pseudomonadota</taxon>
        <taxon>Alphaproteobacteria</taxon>
        <taxon>Rhodobacterales</taxon>
        <taxon>Paracoccaceae</taxon>
        <taxon>Falsirhodobacter</taxon>
    </lineage>
</organism>
<keyword evidence="16" id="KW-0234">DNA repair</keyword>
<dbReference type="GO" id="GO:0003910">
    <property type="term" value="F:DNA ligase (ATP) activity"/>
    <property type="evidence" value="ECO:0007669"/>
    <property type="project" value="UniProtKB-EC"/>
</dbReference>
<keyword evidence="14" id="KW-0238">DNA-binding</keyword>
<evidence type="ECO:0000256" key="17">
    <source>
        <dbReference type="ARBA" id="ARBA00023211"/>
    </source>
</evidence>
<evidence type="ECO:0000256" key="15">
    <source>
        <dbReference type="ARBA" id="ARBA00023172"/>
    </source>
</evidence>
<evidence type="ECO:0000313" key="23">
    <source>
        <dbReference type="Proteomes" id="UP000679284"/>
    </source>
</evidence>
<evidence type="ECO:0000256" key="14">
    <source>
        <dbReference type="ARBA" id="ARBA00023125"/>
    </source>
</evidence>
<evidence type="ECO:0000256" key="1">
    <source>
        <dbReference type="ARBA" id="ARBA00001936"/>
    </source>
</evidence>
<keyword evidence="11" id="KW-0269">Exonuclease</keyword>
<dbReference type="CDD" id="cd04862">
    <property type="entry name" value="PaeLigD_Pol_like"/>
    <property type="match status" value="1"/>
</dbReference>
<dbReference type="PROSITE" id="PS50160">
    <property type="entry name" value="DNA_LIGASE_A3"/>
    <property type="match status" value="1"/>
</dbReference>
<evidence type="ECO:0000256" key="19">
    <source>
        <dbReference type="ARBA" id="ARBA00029943"/>
    </source>
</evidence>
<comment type="catalytic activity">
    <reaction evidence="20">
        <text>ATP + (deoxyribonucleotide)n-3'-hydroxyl + 5'-phospho-(deoxyribonucleotide)m = (deoxyribonucleotide)n+m + AMP + diphosphate.</text>
        <dbReference type="EC" id="6.5.1.1"/>
    </reaction>
</comment>
<dbReference type="KEGG" id="fap:GR316_03905"/>
<comment type="cofactor">
    <cofactor evidence="1">
        <name>Mn(2+)</name>
        <dbReference type="ChEBI" id="CHEBI:29035"/>
    </cofactor>
</comment>
<keyword evidence="8" id="KW-0547">Nucleotide-binding</keyword>
<dbReference type="GO" id="GO:0006281">
    <property type="term" value="P:DNA repair"/>
    <property type="evidence" value="ECO:0007669"/>
    <property type="project" value="UniProtKB-KW"/>
</dbReference>
<keyword evidence="13" id="KW-0239">DNA-directed DNA polymerase</keyword>
<dbReference type="PANTHER" id="PTHR42705">
    <property type="entry name" value="BIFUNCTIONAL NON-HOMOLOGOUS END JOINING PROTEIN LIGD"/>
    <property type="match status" value="1"/>
</dbReference>
<evidence type="ECO:0000256" key="18">
    <source>
        <dbReference type="ARBA" id="ARBA00023268"/>
    </source>
</evidence>
<dbReference type="GO" id="GO:0046872">
    <property type="term" value="F:metal ion binding"/>
    <property type="evidence" value="ECO:0007669"/>
    <property type="project" value="UniProtKB-KW"/>
</dbReference>
<dbReference type="InterPro" id="IPR012309">
    <property type="entry name" value="DNA_ligase_ATP-dep_C"/>
</dbReference>
<proteinExistence type="predicted"/>
<dbReference type="NCBIfam" id="TIGR02777">
    <property type="entry name" value="LigD_PE_dom"/>
    <property type="match status" value="1"/>
</dbReference>
<keyword evidence="23" id="KW-1185">Reference proteome</keyword>
<dbReference type="InterPro" id="IPR014143">
    <property type="entry name" value="NHEJ_ligase_prk"/>
</dbReference>
<evidence type="ECO:0000256" key="8">
    <source>
        <dbReference type="ARBA" id="ARBA00022741"/>
    </source>
</evidence>
<evidence type="ECO:0000256" key="5">
    <source>
        <dbReference type="ARBA" id="ARBA00022695"/>
    </source>
</evidence>
<reference evidence="22" key="1">
    <citation type="submission" date="2020-01" db="EMBL/GenBank/DDBJ databases">
        <authorList>
            <person name="Yang Y."/>
            <person name="Kwon Y.M."/>
        </authorList>
    </citation>
    <scope>NUCLEOTIDE SEQUENCE</scope>
    <source>
        <strain evidence="22">PG104</strain>
    </source>
</reference>
<dbReference type="Proteomes" id="UP000679284">
    <property type="component" value="Chromosome"/>
</dbReference>
<gene>
    <name evidence="22" type="primary">ligD</name>
    <name evidence="22" type="ORF">GR316_03905</name>
</gene>
<evidence type="ECO:0000256" key="13">
    <source>
        <dbReference type="ARBA" id="ARBA00022932"/>
    </source>
</evidence>
<dbReference type="NCBIfam" id="TIGR02776">
    <property type="entry name" value="NHEJ_ligase_prk"/>
    <property type="match status" value="1"/>
</dbReference>
<evidence type="ECO:0000256" key="6">
    <source>
        <dbReference type="ARBA" id="ARBA00022722"/>
    </source>
</evidence>
<keyword evidence="4" id="KW-0808">Transferase</keyword>
<keyword evidence="6" id="KW-0540">Nuclease</keyword>
<accession>A0A8J8SKK0</accession>
<dbReference type="Pfam" id="PF21686">
    <property type="entry name" value="LigD_Prim-Pol"/>
    <property type="match status" value="1"/>
</dbReference>
<dbReference type="CDD" id="cd07906">
    <property type="entry name" value="Adenylation_DNA_ligase_LigD_LigC"/>
    <property type="match status" value="1"/>
</dbReference>
<keyword evidence="3 22" id="KW-0436">Ligase</keyword>
<dbReference type="PANTHER" id="PTHR42705:SF2">
    <property type="entry name" value="BIFUNCTIONAL NON-HOMOLOGOUS END JOINING PROTEIN LIGD"/>
    <property type="match status" value="1"/>
</dbReference>
<keyword evidence="7" id="KW-0479">Metal-binding</keyword>